<name>A0A2U7UB40_9VIRU</name>
<evidence type="ECO:0000313" key="2">
    <source>
        <dbReference type="EMBL" id="AVK75560.1"/>
    </source>
</evidence>
<gene>
    <name evidence="2" type="ORF">pqer_cds_1138</name>
</gene>
<feature type="region of interest" description="Disordered" evidence="1">
    <location>
        <begin position="70"/>
        <end position="106"/>
    </location>
</feature>
<sequence length="622" mass="65313">MPSLVRARASPLPARGAPSVVVCDLTTSDGPLGSPEQYRDVLTTFVTTGAAGRTTALRCAVSDPLGVRPAIAKPRPMPGRAVARRMATTSADDSHRQKQAQQQYQKRYSVPPALAALYLDGVRAVASWPHVTVSTHGIPSHSSDPCDCGPMCQTSAGVIDCDTLDATDVEGSLRLRLASIEETFEYQAARRLITALDRMVAGSVVHAIALHRPLWSRPACLTCIAASAPPRPSPVRAVQRYAESATSLLDAADVATSLSSFDTATSMATKRTDATPFATLDGVCVYAATRALDGSVMWTARRRSDVHQDLGSTVSIVSPLSTASAAEHGPLSDRALQSTLALSPVRSPSAGPSVGCARCAVGKRVRGVVPTAPDSGAVVTVDVAEVIGAVAANLWEGVAGTVISINGGPDHRYRTLWSGVPGERPTTGLLDPTAVPSTTWLATETRALVVGAARRRPTGGCDALYTCARIAYATARLVDTTARQRATHAGATSDPRRPRPAAPLVYGPSMDSPLAALAWMRGAASLFGAAVDADCVLSASVLSYRMHVLARDLERTPLTPIEPSRLPDEVRDLAHQLQASLRSPDNNDQADNGASSSYMDDFDVDLQGWLAALTPGPVCPQE</sequence>
<feature type="region of interest" description="Disordered" evidence="1">
    <location>
        <begin position="484"/>
        <end position="505"/>
    </location>
</feature>
<dbReference type="RefSeq" id="YP_009483829.1">
    <property type="nucleotide sequence ID" value="NC_037667.1"/>
</dbReference>
<dbReference type="KEGG" id="vg:36844701"/>
<accession>A0A2U7UB40</accession>
<evidence type="ECO:0000256" key="1">
    <source>
        <dbReference type="SAM" id="MobiDB-lite"/>
    </source>
</evidence>
<reference evidence="2" key="1">
    <citation type="journal article" date="2018" name="Nat. Commun.">
        <title>Diversity and evolution of the emerging Pandoraviridae family.</title>
        <authorList>
            <person name="Legendre M."/>
            <person name="Fabre E."/>
            <person name="Poirot O."/>
            <person name="Jeudy S."/>
            <person name="Lartigue A."/>
            <person name="Alempic J.M."/>
            <person name="Beucher L."/>
            <person name="Philippe N."/>
            <person name="Bertaux L."/>
            <person name="Christo-Foroux E."/>
            <person name="Labadie K."/>
            <person name="Coute Y."/>
            <person name="Abergel C."/>
            <person name="Claverie J.M."/>
        </authorList>
    </citation>
    <scope>NUCLEOTIDE SEQUENCE [LARGE SCALE GENOMIC DNA]</scope>
    <source>
        <strain evidence="2">Quercus</strain>
    </source>
</reference>
<dbReference type="GeneID" id="36844701"/>
<dbReference type="EMBL" id="MG011689">
    <property type="protein sequence ID" value="AVK75560.1"/>
    <property type="molecule type" value="Genomic_DNA"/>
</dbReference>
<dbReference type="Proteomes" id="UP000248852">
    <property type="component" value="Segment"/>
</dbReference>
<organism evidence="2">
    <name type="scientific">Pandoravirus quercus</name>
    <dbReference type="NCBI Taxonomy" id="2107709"/>
    <lineage>
        <taxon>Viruses</taxon>
        <taxon>Pandoravirus</taxon>
    </lineage>
</organism>
<protein>
    <submittedName>
        <fullName evidence="2">Uncharacterized protein</fullName>
    </submittedName>
</protein>
<proteinExistence type="predicted"/>